<dbReference type="AlphaFoldDB" id="A0A7J6RRZ5"/>
<protein>
    <submittedName>
        <fullName evidence="2">Uncharacterized protein</fullName>
    </submittedName>
</protein>
<gene>
    <name evidence="2" type="ORF">FOZ63_010675</name>
</gene>
<evidence type="ECO:0000313" key="2">
    <source>
        <dbReference type="EMBL" id="KAF4723549.1"/>
    </source>
</evidence>
<proteinExistence type="predicted"/>
<accession>A0A7J6RRZ5</accession>
<evidence type="ECO:0000256" key="1">
    <source>
        <dbReference type="SAM" id="MobiDB-lite"/>
    </source>
</evidence>
<evidence type="ECO:0000313" key="3">
    <source>
        <dbReference type="Proteomes" id="UP000553632"/>
    </source>
</evidence>
<organism evidence="2 3">
    <name type="scientific">Perkinsus olseni</name>
    <name type="common">Perkinsus atlanticus</name>
    <dbReference type="NCBI Taxonomy" id="32597"/>
    <lineage>
        <taxon>Eukaryota</taxon>
        <taxon>Sar</taxon>
        <taxon>Alveolata</taxon>
        <taxon>Perkinsozoa</taxon>
        <taxon>Perkinsea</taxon>
        <taxon>Perkinsida</taxon>
        <taxon>Perkinsidae</taxon>
        <taxon>Perkinsus</taxon>
    </lineage>
</organism>
<reference evidence="2 3" key="1">
    <citation type="submission" date="2020-04" db="EMBL/GenBank/DDBJ databases">
        <title>Perkinsus olseni comparative genomics.</title>
        <authorList>
            <person name="Bogema D.R."/>
        </authorList>
    </citation>
    <scope>NUCLEOTIDE SEQUENCE [LARGE SCALE GENOMIC DNA]</scope>
    <source>
        <strain evidence="2 3">ATCC PRA-207</strain>
    </source>
</reference>
<dbReference type="Proteomes" id="UP000553632">
    <property type="component" value="Unassembled WGS sequence"/>
</dbReference>
<comment type="caution">
    <text evidence="2">The sequence shown here is derived from an EMBL/GenBank/DDBJ whole genome shotgun (WGS) entry which is preliminary data.</text>
</comment>
<feature type="compositionally biased region" description="Polar residues" evidence="1">
    <location>
        <begin position="66"/>
        <end position="82"/>
    </location>
</feature>
<dbReference type="EMBL" id="JABANO010023438">
    <property type="protein sequence ID" value="KAF4723549.1"/>
    <property type="molecule type" value="Genomic_DNA"/>
</dbReference>
<name>A0A7J6RRZ5_PEROL</name>
<sequence>MRIPHCTHIQGRTRQSVRINPQYAPSAPTVEGGAISAQHYNDGVQLQNHRQEITPHCYDAARNRQSRSTRSEYTASFTGSSE</sequence>
<feature type="region of interest" description="Disordered" evidence="1">
    <location>
        <begin position="61"/>
        <end position="82"/>
    </location>
</feature>
<keyword evidence="3" id="KW-1185">Reference proteome</keyword>